<gene>
    <name evidence="1" type="ORF">HUJ06_021928</name>
</gene>
<reference evidence="1 2" key="1">
    <citation type="journal article" date="2020" name="Mol. Biol. Evol.">
        <title>Distinct Expression and Methylation Patterns for Genes with Different Fates following a Single Whole-Genome Duplication in Flowering Plants.</title>
        <authorList>
            <person name="Shi T."/>
            <person name="Rahmani R.S."/>
            <person name="Gugger P.F."/>
            <person name="Wang M."/>
            <person name="Li H."/>
            <person name="Zhang Y."/>
            <person name="Li Z."/>
            <person name="Wang Q."/>
            <person name="Van de Peer Y."/>
            <person name="Marchal K."/>
            <person name="Chen J."/>
        </authorList>
    </citation>
    <scope>NUCLEOTIDE SEQUENCE [LARGE SCALE GENOMIC DNA]</scope>
    <source>
        <tissue evidence="1">Leaf</tissue>
    </source>
</reference>
<dbReference type="Proteomes" id="UP000607653">
    <property type="component" value="Unassembled WGS sequence"/>
</dbReference>
<keyword evidence="2" id="KW-1185">Reference proteome</keyword>
<proteinExistence type="predicted"/>
<protein>
    <submittedName>
        <fullName evidence="1">Uncharacterized protein</fullName>
    </submittedName>
</protein>
<organism evidence="1 2">
    <name type="scientific">Nelumbo nucifera</name>
    <name type="common">Sacred lotus</name>
    <dbReference type="NCBI Taxonomy" id="4432"/>
    <lineage>
        <taxon>Eukaryota</taxon>
        <taxon>Viridiplantae</taxon>
        <taxon>Streptophyta</taxon>
        <taxon>Embryophyta</taxon>
        <taxon>Tracheophyta</taxon>
        <taxon>Spermatophyta</taxon>
        <taxon>Magnoliopsida</taxon>
        <taxon>Proteales</taxon>
        <taxon>Nelumbonaceae</taxon>
        <taxon>Nelumbo</taxon>
    </lineage>
</organism>
<evidence type="ECO:0000313" key="2">
    <source>
        <dbReference type="Proteomes" id="UP000607653"/>
    </source>
</evidence>
<name>A0A822XNY2_NELNU</name>
<dbReference type="AlphaFoldDB" id="A0A822XNY2"/>
<sequence>MGSEMGELPNRTPVTCCTIWRKLAGSAVMKVVGDRFNAWDLRFEIFPVAVGAVYQCFVAISGSDPEPVGVGTVSGLMRLKMEAAELVSAGTFSVSESLERDFCRALIRVSVSWRKASKTHESVKVRKVHSLSLAKLSGDAIFSYSLHSPVFWTKFTRKLTNLLIMAGS</sequence>
<dbReference type="EMBL" id="DUZY01000001">
    <property type="protein sequence ID" value="DAD20465.1"/>
    <property type="molecule type" value="Genomic_DNA"/>
</dbReference>
<comment type="caution">
    <text evidence="1">The sequence shown here is derived from an EMBL/GenBank/DDBJ whole genome shotgun (WGS) entry which is preliminary data.</text>
</comment>
<accession>A0A822XNY2</accession>
<evidence type="ECO:0000313" key="1">
    <source>
        <dbReference type="EMBL" id="DAD20465.1"/>
    </source>
</evidence>